<dbReference type="EMBL" id="CP158568">
    <property type="protein sequence ID" value="XBY43089.1"/>
    <property type="molecule type" value="Genomic_DNA"/>
</dbReference>
<sequence>MSVRSLVLAAAVLASAAPALAASFDGTYEGASSIATGTAAYCTGNAYTRATVYGDAITIQGQAYEGVAADGHGTVKADGSFTASKPTKDGAAVAYSGKISGKNLIATWKGPACTGTLSLQSR</sequence>
<accession>A0AAU7X5G6</accession>
<feature type="chain" id="PRO_5043324924" evidence="1">
    <location>
        <begin position="22"/>
        <end position="122"/>
    </location>
</feature>
<proteinExistence type="predicted"/>
<dbReference type="KEGG" id="mflg:ABS361_13350"/>
<protein>
    <submittedName>
        <fullName evidence="2">Uncharacterized protein</fullName>
    </submittedName>
</protein>
<keyword evidence="1" id="KW-0732">Signal</keyword>
<feature type="signal peptide" evidence="1">
    <location>
        <begin position="1"/>
        <end position="21"/>
    </location>
</feature>
<dbReference type="AlphaFoldDB" id="A0AAU7X5G6"/>
<gene>
    <name evidence="2" type="ORF">ABS361_13350</name>
</gene>
<evidence type="ECO:0000313" key="2">
    <source>
        <dbReference type="EMBL" id="XBY43089.1"/>
    </source>
</evidence>
<evidence type="ECO:0000256" key="1">
    <source>
        <dbReference type="SAM" id="SignalP"/>
    </source>
</evidence>
<reference evidence="2" key="1">
    <citation type="submission" date="2024-06" db="EMBL/GenBank/DDBJ databases">
        <title>Methylostella associata gen. nov., sp. nov., a novel Ancalomicrobiaceae-affiliated facultatively methylotrophic bacteria that feed on methanotrophs of the genus Methylococcus.</title>
        <authorList>
            <person name="Saltykova V."/>
            <person name="Danilova O.V."/>
            <person name="Oshkin I.Y."/>
            <person name="Belova S.E."/>
            <person name="Pimenov N.V."/>
            <person name="Dedysh S.N."/>
        </authorList>
    </citation>
    <scope>NUCLEOTIDE SEQUENCE</scope>
    <source>
        <strain evidence="2">S20</strain>
    </source>
</reference>
<dbReference type="RefSeq" id="WP_407048191.1">
    <property type="nucleotide sequence ID" value="NZ_CP158568.1"/>
</dbReference>
<organism evidence="2">
    <name type="scientific">Methyloraptor flagellatus</name>
    <dbReference type="NCBI Taxonomy" id="3162530"/>
    <lineage>
        <taxon>Bacteria</taxon>
        <taxon>Pseudomonadati</taxon>
        <taxon>Pseudomonadota</taxon>
        <taxon>Alphaproteobacteria</taxon>
        <taxon>Hyphomicrobiales</taxon>
        <taxon>Ancalomicrobiaceae</taxon>
        <taxon>Methyloraptor</taxon>
    </lineage>
</organism>
<name>A0AAU7X5G6_9HYPH</name>